<dbReference type="GO" id="GO:0046930">
    <property type="term" value="C:pore complex"/>
    <property type="evidence" value="ECO:0007669"/>
    <property type="project" value="InterPro"/>
</dbReference>
<keyword evidence="7" id="KW-1185">Reference proteome</keyword>
<dbReference type="GO" id="GO:0051715">
    <property type="term" value="P:cytolysis in another organism"/>
    <property type="evidence" value="ECO:0007669"/>
    <property type="project" value="InterPro"/>
</dbReference>
<dbReference type="InterPro" id="IPR009104">
    <property type="entry name" value="Anemon_actinoporin-like"/>
</dbReference>
<keyword evidence="4" id="KW-0472">Membrane</keyword>
<dbReference type="GO" id="GO:0015267">
    <property type="term" value="F:channel activity"/>
    <property type="evidence" value="ECO:0007669"/>
    <property type="project" value="InterPro"/>
</dbReference>
<name>A0A8C5FL30_GADMO</name>
<organism evidence="6 7">
    <name type="scientific">Gadus morhua</name>
    <name type="common">Atlantic cod</name>
    <dbReference type="NCBI Taxonomy" id="8049"/>
    <lineage>
        <taxon>Eukaryota</taxon>
        <taxon>Metazoa</taxon>
        <taxon>Chordata</taxon>
        <taxon>Craniata</taxon>
        <taxon>Vertebrata</taxon>
        <taxon>Euteleostomi</taxon>
        <taxon>Actinopterygii</taxon>
        <taxon>Neopterygii</taxon>
        <taxon>Teleostei</taxon>
        <taxon>Neoteleostei</taxon>
        <taxon>Acanthomorphata</taxon>
        <taxon>Zeiogadaria</taxon>
        <taxon>Gadariae</taxon>
        <taxon>Gadiformes</taxon>
        <taxon>Gadoidei</taxon>
        <taxon>Gadidae</taxon>
        <taxon>Gadus</taxon>
    </lineage>
</organism>
<dbReference type="GO" id="GO:0042151">
    <property type="term" value="C:nematocyst"/>
    <property type="evidence" value="ECO:0007669"/>
    <property type="project" value="UniProtKB-SubCell"/>
</dbReference>
<evidence type="ECO:0000256" key="1">
    <source>
        <dbReference type="ARBA" id="ARBA00004175"/>
    </source>
</evidence>
<keyword evidence="3" id="KW-1052">Target cell membrane</keyword>
<dbReference type="SUPFAM" id="SSF63724">
    <property type="entry name" value="Cytolysin/lectin"/>
    <property type="match status" value="1"/>
</dbReference>
<evidence type="ECO:0000313" key="7">
    <source>
        <dbReference type="Proteomes" id="UP000694546"/>
    </source>
</evidence>
<dbReference type="GO" id="GO:0046931">
    <property type="term" value="P:pore complex assembly"/>
    <property type="evidence" value="ECO:0007669"/>
    <property type="project" value="InterPro"/>
</dbReference>
<dbReference type="OMA" id="CFSSTHI"/>
<evidence type="ECO:0000256" key="2">
    <source>
        <dbReference type="ARBA" id="ARBA00004532"/>
    </source>
</evidence>
<dbReference type="InterPro" id="IPR015926">
    <property type="entry name" value="Cytolysin/lectin"/>
</dbReference>
<dbReference type="Pfam" id="PF06369">
    <property type="entry name" value="Anemone_cytotox"/>
    <property type="match status" value="1"/>
</dbReference>
<reference evidence="6" key="2">
    <citation type="submission" date="2025-09" db="UniProtKB">
        <authorList>
            <consortium name="Ensembl"/>
        </authorList>
    </citation>
    <scope>IDENTIFICATION</scope>
</reference>
<proteinExistence type="predicted"/>
<dbReference type="GO" id="GO:0044218">
    <property type="term" value="C:other organism cell membrane"/>
    <property type="evidence" value="ECO:0007669"/>
    <property type="project" value="UniProtKB-KW"/>
</dbReference>
<reference evidence="6" key="1">
    <citation type="submission" date="2025-08" db="UniProtKB">
        <authorList>
            <consortium name="Ensembl"/>
        </authorList>
    </citation>
    <scope>IDENTIFICATION</scope>
</reference>
<evidence type="ECO:0000256" key="5">
    <source>
        <dbReference type="ARBA" id="ARBA00023331"/>
    </source>
</evidence>
<dbReference type="GeneTree" id="ENSGT00940000165500"/>
<protein>
    <submittedName>
        <fullName evidence="6">Uncharacterized protein</fullName>
    </submittedName>
</protein>
<keyword evidence="4" id="KW-1053">Target membrane</keyword>
<sequence length="165" mass="18608">MHNYDDDVIVIHNIVNNYSDPLIRFHLISGGYLKPLPIDINPGTRDTATFEKTRHTAEGSIGVFTYDLSDIWGLNGSDPTKKMAVMFSVPYDFSRHSNWHAVGVFNIDEICDDDLYCKMFNDNSSCFVRGKAADGSLKYEHRDVVIHASMSDTCTPELKLKVEQG</sequence>
<dbReference type="InterPro" id="IPR050677">
    <property type="entry name" value="Actinoporin_PFT"/>
</dbReference>
<comment type="subcellular location">
    <subcellularLocation>
        <location evidence="2">Nematocyst</location>
    </subcellularLocation>
    <subcellularLocation>
        <location evidence="1">Target cell membrane</location>
    </subcellularLocation>
</comment>
<dbReference type="Proteomes" id="UP000694546">
    <property type="component" value="Chromosome 14"/>
</dbReference>
<dbReference type="AlphaFoldDB" id="A0A8C5FL30"/>
<dbReference type="PANTHER" id="PTHR40388">
    <property type="entry name" value="BRYOPORIN"/>
    <property type="match status" value="1"/>
</dbReference>
<evidence type="ECO:0000256" key="3">
    <source>
        <dbReference type="ARBA" id="ARBA00022537"/>
    </source>
</evidence>
<dbReference type="GO" id="GO:0006812">
    <property type="term" value="P:monoatomic cation transport"/>
    <property type="evidence" value="ECO:0007669"/>
    <property type="project" value="InterPro"/>
</dbReference>
<keyword evidence="5" id="KW-0166">Nematocyst</keyword>
<accession>A0A8C5FL30</accession>
<evidence type="ECO:0000313" key="6">
    <source>
        <dbReference type="Ensembl" id="ENSGMOP00000044733.1"/>
    </source>
</evidence>
<dbReference type="Gene3D" id="2.60.270.20">
    <property type="entry name" value="Cytolysin/lectin"/>
    <property type="match status" value="1"/>
</dbReference>
<evidence type="ECO:0000256" key="4">
    <source>
        <dbReference type="ARBA" id="ARBA00023298"/>
    </source>
</evidence>
<dbReference type="Ensembl" id="ENSGMOT00000065203.1">
    <property type="protein sequence ID" value="ENSGMOP00000044733.1"/>
    <property type="gene ID" value="ENSGMOG00000031322.1"/>
</dbReference>
<dbReference type="PANTHER" id="PTHR40388:SF2">
    <property type="entry name" value="ACTINOPORIN-LIKE PROTEIN"/>
    <property type="match status" value="1"/>
</dbReference>